<proteinExistence type="predicted"/>
<dbReference type="Proteomes" id="UP000283745">
    <property type="component" value="Unassembled WGS sequence"/>
</dbReference>
<dbReference type="EMBL" id="QSKF01000008">
    <property type="protein sequence ID" value="RHE39296.1"/>
    <property type="molecule type" value="Genomic_DNA"/>
</dbReference>
<reference evidence="2 3" key="1">
    <citation type="submission" date="2018-08" db="EMBL/GenBank/DDBJ databases">
        <title>A genome reference for cultivated species of the human gut microbiota.</title>
        <authorList>
            <person name="Zou Y."/>
            <person name="Xue W."/>
            <person name="Luo G."/>
        </authorList>
    </citation>
    <scope>NUCLEOTIDE SEQUENCE [LARGE SCALE GENOMIC DNA]</scope>
    <source>
        <strain evidence="2 3">AM28-23</strain>
    </source>
</reference>
<feature type="compositionally biased region" description="Basic residues" evidence="1">
    <location>
        <begin position="45"/>
        <end position="59"/>
    </location>
</feature>
<organism evidence="2 3">
    <name type="scientific">Blautia obeum</name>
    <dbReference type="NCBI Taxonomy" id="40520"/>
    <lineage>
        <taxon>Bacteria</taxon>
        <taxon>Bacillati</taxon>
        <taxon>Bacillota</taxon>
        <taxon>Clostridia</taxon>
        <taxon>Lachnospirales</taxon>
        <taxon>Lachnospiraceae</taxon>
        <taxon>Blautia</taxon>
    </lineage>
</organism>
<evidence type="ECO:0000256" key="1">
    <source>
        <dbReference type="SAM" id="MobiDB-lite"/>
    </source>
</evidence>
<gene>
    <name evidence="2" type="ORF">DW740_11175</name>
</gene>
<name>A0A414J4H9_9FIRM</name>
<feature type="region of interest" description="Disordered" evidence="1">
    <location>
        <begin position="38"/>
        <end position="69"/>
    </location>
</feature>
<feature type="region of interest" description="Disordered" evidence="1">
    <location>
        <begin position="1"/>
        <end position="20"/>
    </location>
</feature>
<accession>A0A414J4H9</accession>
<evidence type="ECO:0000313" key="3">
    <source>
        <dbReference type="Proteomes" id="UP000283745"/>
    </source>
</evidence>
<evidence type="ECO:0000313" key="2">
    <source>
        <dbReference type="EMBL" id="RHE39296.1"/>
    </source>
</evidence>
<dbReference type="AlphaFoldDB" id="A0A414J4H9"/>
<protein>
    <submittedName>
        <fullName evidence="2">Uncharacterized protein</fullName>
    </submittedName>
</protein>
<comment type="caution">
    <text evidence="2">The sequence shown here is derived from an EMBL/GenBank/DDBJ whole genome shotgun (WGS) entry which is preliminary data.</text>
</comment>
<sequence>MWMTGQTGMRLRPEVRRRTGHRAVGTVKAGILMEKQGIQDGKNRLNGKLKAGRKSRPGRRTGQMRQIQK</sequence>